<name>A0AAE1RH16_9SOLA</name>
<dbReference type="Pfam" id="PF22656">
    <property type="entry name" value="At5g48480-like_N"/>
    <property type="match status" value="1"/>
</dbReference>
<feature type="domain" description="Glyoxalase At5g48480-like C-terminal" evidence="1">
    <location>
        <begin position="112"/>
        <end position="164"/>
    </location>
</feature>
<feature type="domain" description="Glyoxalase At5g48480-like N-terminal" evidence="2">
    <location>
        <begin position="35"/>
        <end position="93"/>
    </location>
</feature>
<evidence type="ECO:0000259" key="2">
    <source>
        <dbReference type="Pfam" id="PF22656"/>
    </source>
</evidence>
<dbReference type="SUPFAM" id="SSF54593">
    <property type="entry name" value="Glyoxalase/Bleomycin resistance protein/Dihydroxybiphenyl dioxygenase"/>
    <property type="match status" value="1"/>
</dbReference>
<protein>
    <recommendedName>
        <fullName evidence="5">VOC domain-containing protein</fullName>
    </recommendedName>
</protein>
<accession>A0AAE1RH16</accession>
<dbReference type="Gene3D" id="3.10.180.10">
    <property type="entry name" value="2,3-Dihydroxybiphenyl 1,2-Dioxygenase, domain 1"/>
    <property type="match status" value="1"/>
</dbReference>
<gene>
    <name evidence="3" type="ORF">RND71_030944</name>
</gene>
<sequence length="172" mass="17678">MAEEAQDGGAIEAENGGATKEATPATVVFTAVKPQLFVDAPKANDAVLFYKAAFGAEEVTRVNHPKRKAEQDIPLILSVELKLGSVSFLVSDLTDEDSAAPVKTASAGCVFCLETEDVEAAVTKAVSAGAVSVSVGEIAEGDAAAACCGGRVGKLNDPYGNVWMICSPVKKC</sequence>
<evidence type="ECO:0008006" key="5">
    <source>
        <dbReference type="Google" id="ProtNLM"/>
    </source>
</evidence>
<evidence type="ECO:0000259" key="1">
    <source>
        <dbReference type="Pfam" id="PF22650"/>
    </source>
</evidence>
<organism evidence="3 4">
    <name type="scientific">Anisodus tanguticus</name>
    <dbReference type="NCBI Taxonomy" id="243964"/>
    <lineage>
        <taxon>Eukaryota</taxon>
        <taxon>Viridiplantae</taxon>
        <taxon>Streptophyta</taxon>
        <taxon>Embryophyta</taxon>
        <taxon>Tracheophyta</taxon>
        <taxon>Spermatophyta</taxon>
        <taxon>Magnoliopsida</taxon>
        <taxon>eudicotyledons</taxon>
        <taxon>Gunneridae</taxon>
        <taxon>Pentapetalae</taxon>
        <taxon>asterids</taxon>
        <taxon>lamiids</taxon>
        <taxon>Solanales</taxon>
        <taxon>Solanaceae</taxon>
        <taxon>Solanoideae</taxon>
        <taxon>Hyoscyameae</taxon>
        <taxon>Anisodus</taxon>
    </lineage>
</organism>
<dbReference type="AlphaFoldDB" id="A0AAE1RH16"/>
<keyword evidence="4" id="KW-1185">Reference proteome</keyword>
<dbReference type="Pfam" id="PF22650">
    <property type="entry name" value="At5g48480-like_C"/>
    <property type="match status" value="1"/>
</dbReference>
<proteinExistence type="predicted"/>
<dbReference type="Proteomes" id="UP001291623">
    <property type="component" value="Unassembled WGS sequence"/>
</dbReference>
<comment type="caution">
    <text evidence="3">The sequence shown here is derived from an EMBL/GenBank/DDBJ whole genome shotgun (WGS) entry which is preliminary data.</text>
</comment>
<dbReference type="InterPro" id="IPR029068">
    <property type="entry name" value="Glyas_Bleomycin-R_OHBP_Dase"/>
</dbReference>
<evidence type="ECO:0000313" key="4">
    <source>
        <dbReference type="Proteomes" id="UP001291623"/>
    </source>
</evidence>
<dbReference type="CDD" id="cd07246">
    <property type="entry name" value="VOC_like"/>
    <property type="match status" value="1"/>
</dbReference>
<dbReference type="EMBL" id="JAVYJV010000016">
    <property type="protein sequence ID" value="KAK4351631.1"/>
    <property type="molecule type" value="Genomic_DNA"/>
</dbReference>
<reference evidence="3" key="1">
    <citation type="submission" date="2023-12" db="EMBL/GenBank/DDBJ databases">
        <title>Genome assembly of Anisodus tanguticus.</title>
        <authorList>
            <person name="Wang Y.-J."/>
        </authorList>
    </citation>
    <scope>NUCLEOTIDE SEQUENCE</scope>
    <source>
        <strain evidence="3">KB-2021</strain>
        <tissue evidence="3">Leaf</tissue>
    </source>
</reference>
<dbReference type="InterPro" id="IPR054576">
    <property type="entry name" value="At5g48480-like_N"/>
</dbReference>
<dbReference type="PANTHER" id="PTHR34109">
    <property type="entry name" value="BNAUNNG04460D PROTEIN-RELATED"/>
    <property type="match status" value="1"/>
</dbReference>
<dbReference type="PANTHER" id="PTHR34109:SF1">
    <property type="entry name" value="VOC DOMAIN-CONTAINING PROTEIN"/>
    <property type="match status" value="1"/>
</dbReference>
<dbReference type="InterPro" id="IPR054575">
    <property type="entry name" value="At5g48480-like_C"/>
</dbReference>
<evidence type="ECO:0000313" key="3">
    <source>
        <dbReference type="EMBL" id="KAK4351631.1"/>
    </source>
</evidence>